<dbReference type="PANTHER" id="PTHR38731">
    <property type="entry name" value="LIPL45-RELATED LIPOPROTEIN-RELATED"/>
    <property type="match status" value="1"/>
</dbReference>
<dbReference type="eggNOG" id="COG4254">
    <property type="taxonomic scope" value="Bacteria"/>
</dbReference>
<dbReference type="Proteomes" id="UP000009011">
    <property type="component" value="Chromosome"/>
</dbReference>
<evidence type="ECO:0000313" key="3">
    <source>
        <dbReference type="Proteomes" id="UP000009011"/>
    </source>
</evidence>
<evidence type="ECO:0000259" key="1">
    <source>
        <dbReference type="Pfam" id="PF04773"/>
    </source>
</evidence>
<dbReference type="Pfam" id="PF04773">
    <property type="entry name" value="FecR"/>
    <property type="match status" value="1"/>
</dbReference>
<dbReference type="EMBL" id="CP003557">
    <property type="protein sequence ID" value="AFN73500.1"/>
    <property type="molecule type" value="Genomic_DNA"/>
</dbReference>
<sequence length="239" mass="26718">MRLKVIFLLIAPLIFGFNAGQGDNKRKPVDESKEIIALIKKAFNNVTYRLSEEESEWREAKIGLPLSDGNELRTGSKSLAVVIFKDGSGLLRVRENSILHIYGASEDRKLNKDAFIQRGMIGFDVNKQSEGEEFRFTTPTVVASIRGTNGFLEFDEDSTFTMSLESGMADLSFRGPQGGTGQLNQGNTVVITPEGNFQFRSQNQEDMNKINLSKQAAVKKIYIETDEGTIEIEYYAPEE</sequence>
<accession>I6Z2Z5</accession>
<dbReference type="InterPro" id="IPR006860">
    <property type="entry name" value="FecR"/>
</dbReference>
<proteinExistence type="predicted"/>
<dbReference type="AlphaFoldDB" id="I6Z2Z5"/>
<dbReference type="STRING" id="1191523.MROS_0256"/>
<keyword evidence="3" id="KW-1185">Reference proteome</keyword>
<dbReference type="RefSeq" id="WP_014854937.1">
    <property type="nucleotide sequence ID" value="NC_018178.1"/>
</dbReference>
<feature type="domain" description="FecR protein" evidence="1">
    <location>
        <begin position="71"/>
        <end position="167"/>
    </location>
</feature>
<dbReference type="PANTHER" id="PTHR38731:SF1">
    <property type="entry name" value="FECR PROTEIN DOMAIN-CONTAINING PROTEIN"/>
    <property type="match status" value="1"/>
</dbReference>
<dbReference type="OrthoDB" id="1524163at2"/>
<protein>
    <recommendedName>
        <fullName evidence="1">FecR protein domain-containing protein</fullName>
    </recommendedName>
</protein>
<dbReference type="KEGG" id="mro:MROS_0256"/>
<name>I6Z2Z5_MELRP</name>
<evidence type="ECO:0000313" key="2">
    <source>
        <dbReference type="EMBL" id="AFN73500.1"/>
    </source>
</evidence>
<gene>
    <name evidence="2" type="ordered locus">MROS_0256</name>
</gene>
<organism evidence="2 3">
    <name type="scientific">Melioribacter roseus (strain DSM 23840 / JCM 17771 / VKM B-2668 / P3M-2)</name>
    <dbReference type="NCBI Taxonomy" id="1191523"/>
    <lineage>
        <taxon>Bacteria</taxon>
        <taxon>Pseudomonadati</taxon>
        <taxon>Ignavibacteriota</taxon>
        <taxon>Ignavibacteria</taxon>
        <taxon>Ignavibacteriales</taxon>
        <taxon>Melioribacteraceae</taxon>
        <taxon>Melioribacter</taxon>
    </lineage>
</organism>
<reference evidence="2 3" key="1">
    <citation type="journal article" date="2013" name="PLoS ONE">
        <title>Genomic analysis of Melioribacter roseus, facultatively anaerobic organotrophic bacterium representing a novel deep lineage within Bacteriodetes/Chlorobi group.</title>
        <authorList>
            <person name="Kadnikov V.V."/>
            <person name="Mardanov A.V."/>
            <person name="Podosokorskaya O.A."/>
            <person name="Gavrilov S.N."/>
            <person name="Kublanov I.V."/>
            <person name="Beletsky A.V."/>
            <person name="Bonch-Osmolovskaya E.A."/>
            <person name="Ravin N.V."/>
        </authorList>
    </citation>
    <scope>NUCLEOTIDE SEQUENCE [LARGE SCALE GENOMIC DNA]</scope>
    <source>
        <strain evidence="3">JCM 17771 / P3M-2</strain>
    </source>
</reference>
<dbReference type="HOGENOM" id="CLU_1159991_0_0_10"/>